<dbReference type="Proteomes" id="UP000236724">
    <property type="component" value="Unassembled WGS sequence"/>
</dbReference>
<evidence type="ECO:0000313" key="2">
    <source>
        <dbReference type="EMBL" id="SEH05560.1"/>
    </source>
</evidence>
<evidence type="ECO:0000256" key="1">
    <source>
        <dbReference type="SAM" id="Phobius"/>
    </source>
</evidence>
<keyword evidence="1" id="KW-0812">Transmembrane</keyword>
<accession>A0A1H6F5Z1</accession>
<organism evidence="2 3">
    <name type="scientific">Candidatus Venteria ishoeyi</name>
    <dbReference type="NCBI Taxonomy" id="1899563"/>
    <lineage>
        <taxon>Bacteria</taxon>
        <taxon>Pseudomonadati</taxon>
        <taxon>Pseudomonadota</taxon>
        <taxon>Gammaproteobacteria</taxon>
        <taxon>Thiotrichales</taxon>
        <taxon>Thiotrichaceae</taxon>
        <taxon>Venteria</taxon>
    </lineage>
</organism>
<sequence length="57" mass="6545">MFYFLGFVFPLISRIPQTCIPRIPQAASGLLACLVVIFFCWNTLFVKIFIRGETDET</sequence>
<dbReference type="AlphaFoldDB" id="A0A1H6F5Z1"/>
<dbReference type="EMBL" id="FMSV02000359">
    <property type="protein sequence ID" value="SEH05560.1"/>
    <property type="molecule type" value="Genomic_DNA"/>
</dbReference>
<protein>
    <submittedName>
        <fullName evidence="2">Uncharacterized protein</fullName>
    </submittedName>
</protein>
<reference evidence="2 3" key="1">
    <citation type="submission" date="2016-10" db="EMBL/GenBank/DDBJ databases">
        <authorList>
            <person name="de Groot N.N."/>
        </authorList>
    </citation>
    <scope>NUCLEOTIDE SEQUENCE [LARGE SCALE GENOMIC DNA]</scope>
    <source>
        <strain evidence="2">MBHS1</strain>
    </source>
</reference>
<feature type="transmembrane region" description="Helical" evidence="1">
    <location>
        <begin position="26"/>
        <end position="50"/>
    </location>
</feature>
<keyword evidence="3" id="KW-1185">Reference proteome</keyword>
<gene>
    <name evidence="2" type="ORF">MBHS_01415</name>
</gene>
<keyword evidence="1" id="KW-0472">Membrane</keyword>
<name>A0A1H6F5Z1_9GAMM</name>
<evidence type="ECO:0000313" key="3">
    <source>
        <dbReference type="Proteomes" id="UP000236724"/>
    </source>
</evidence>
<keyword evidence="1" id="KW-1133">Transmembrane helix</keyword>
<proteinExistence type="predicted"/>